<reference evidence="2" key="1">
    <citation type="journal article" date="2015" name="Nat. Genet.">
        <title>The genome and transcriptome of the zoonotic hookworm Ancylostoma ceylanicum identify infection-specific gene families.</title>
        <authorList>
            <person name="Schwarz E.M."/>
            <person name="Hu Y."/>
            <person name="Antoshechkin I."/>
            <person name="Miller M.M."/>
            <person name="Sternberg P.W."/>
            <person name="Aroian R.V."/>
        </authorList>
    </citation>
    <scope>NUCLEOTIDE SEQUENCE</scope>
    <source>
        <strain evidence="2">HY135</strain>
    </source>
</reference>
<keyword evidence="2" id="KW-1185">Reference proteome</keyword>
<organism evidence="1 2">
    <name type="scientific">Ancylostoma ceylanicum</name>
    <dbReference type="NCBI Taxonomy" id="53326"/>
    <lineage>
        <taxon>Eukaryota</taxon>
        <taxon>Metazoa</taxon>
        <taxon>Ecdysozoa</taxon>
        <taxon>Nematoda</taxon>
        <taxon>Chromadorea</taxon>
        <taxon>Rhabditida</taxon>
        <taxon>Rhabditina</taxon>
        <taxon>Rhabditomorpha</taxon>
        <taxon>Strongyloidea</taxon>
        <taxon>Ancylostomatidae</taxon>
        <taxon>Ancylostomatinae</taxon>
        <taxon>Ancylostoma</taxon>
    </lineage>
</organism>
<evidence type="ECO:0000313" key="2">
    <source>
        <dbReference type="Proteomes" id="UP000024635"/>
    </source>
</evidence>
<dbReference type="EMBL" id="JARK01001337">
    <property type="protein sequence ID" value="EYC34031.1"/>
    <property type="molecule type" value="Genomic_DNA"/>
</dbReference>
<proteinExistence type="predicted"/>
<protein>
    <submittedName>
        <fullName evidence="1">Uncharacterized protein</fullName>
    </submittedName>
</protein>
<dbReference type="Proteomes" id="UP000024635">
    <property type="component" value="Unassembled WGS sequence"/>
</dbReference>
<dbReference type="AlphaFoldDB" id="A0A016W3A8"/>
<accession>A0A016W3A8</accession>
<gene>
    <name evidence="1" type="primary">Acey_s0001.g209</name>
    <name evidence="1" type="ORF">Y032_0001g209</name>
</gene>
<sequence>MDFCSQTLGYHYAVHRSSSSILQHPSRIVRWLSREHARQKSIKDAKSDKHTVHSPHIVIIHCSYVR</sequence>
<name>A0A016W3A8_9BILA</name>
<evidence type="ECO:0000313" key="1">
    <source>
        <dbReference type="EMBL" id="EYC34031.1"/>
    </source>
</evidence>
<comment type="caution">
    <text evidence="1">The sequence shown here is derived from an EMBL/GenBank/DDBJ whole genome shotgun (WGS) entry which is preliminary data.</text>
</comment>